<accession>A0AA89BZN6</accession>
<dbReference type="EMBL" id="VSWD01000011">
    <property type="protein sequence ID" value="KAK3088589.1"/>
    <property type="molecule type" value="Genomic_DNA"/>
</dbReference>
<keyword evidence="2" id="KW-1185">Reference proteome</keyword>
<evidence type="ECO:0000313" key="2">
    <source>
        <dbReference type="Proteomes" id="UP001186944"/>
    </source>
</evidence>
<organism evidence="1 2">
    <name type="scientific">Pinctada imbricata</name>
    <name type="common">Atlantic pearl-oyster</name>
    <name type="synonym">Pinctada martensii</name>
    <dbReference type="NCBI Taxonomy" id="66713"/>
    <lineage>
        <taxon>Eukaryota</taxon>
        <taxon>Metazoa</taxon>
        <taxon>Spiralia</taxon>
        <taxon>Lophotrochozoa</taxon>
        <taxon>Mollusca</taxon>
        <taxon>Bivalvia</taxon>
        <taxon>Autobranchia</taxon>
        <taxon>Pteriomorphia</taxon>
        <taxon>Pterioida</taxon>
        <taxon>Pterioidea</taxon>
        <taxon>Pteriidae</taxon>
        <taxon>Pinctada</taxon>
    </lineage>
</organism>
<comment type="caution">
    <text evidence="1">The sequence shown here is derived from an EMBL/GenBank/DDBJ whole genome shotgun (WGS) entry which is preliminary data.</text>
</comment>
<gene>
    <name evidence="1" type="ORF">FSP39_020938</name>
</gene>
<reference evidence="1" key="1">
    <citation type="submission" date="2019-08" db="EMBL/GenBank/DDBJ databases">
        <title>The improved chromosome-level genome for the pearl oyster Pinctada fucata martensii using PacBio sequencing and Hi-C.</title>
        <authorList>
            <person name="Zheng Z."/>
        </authorList>
    </citation>
    <scope>NUCLEOTIDE SEQUENCE</scope>
    <source>
        <strain evidence="1">ZZ-2019</strain>
        <tissue evidence="1">Adductor muscle</tissue>
    </source>
</reference>
<evidence type="ECO:0000313" key="1">
    <source>
        <dbReference type="EMBL" id="KAK3088589.1"/>
    </source>
</evidence>
<dbReference type="Proteomes" id="UP001186944">
    <property type="component" value="Unassembled WGS sequence"/>
</dbReference>
<protein>
    <submittedName>
        <fullName evidence="1">Uncharacterized protein</fullName>
    </submittedName>
</protein>
<name>A0AA89BZN6_PINIB</name>
<sequence>MSNACINEMVKPSRNDGTDYYVVEVGRELYPELADIMSQRLKDHDYSLFKCDLFALEEFVNIFTPKYQIPGDRVDGHLIYFFKYGRIFLAKKLLDSKCLTIDGLDDRTFLKILKESSVHNQLHAVQFLVHEKTNSSRKTNAIIECMDYISLTDKVSAIFVQCLSHAVLDQEQLMGVSRVITRDESWKIFEYFINNLQDANNDQTLEAIGKTIGRRNARKCRDLVLNKFRSEKEEIASYIIEGACNGGNNNLIIWAMENYPELMNTHAAKLLKQVEIPTTLEVLLQSYSSCFSAQNYNDALNALCAKGKSLCVKVLIDRWSDSTDSDIENALRAALLGEHFGTVNIIRESFSIPHDMITEIIGSMRGSGDMRPHSAYRNTSTPRPPSVLSRKNYTPCIYEETQKRNNRKLCVMRCLSKQYLTTENNIYSRAYRLSSLIHDNDMQHESKLQQCQALLAETPKIYEDLVIESAVYSCCTEEFLFMFLMKYPNIWKQIFLSCPNDTKRRQSVFINLQKIYKKTGEQFLPTMFDFLVQINEDIPAFMTAMTTTECIVDIEEFISALETLIVPHQVIAEILLEYIEELTLHTSTIVPLKISCKRNRINVFKFIWMRTKNQNDIISHFLSKDIVDQNCEVINIMLSDITSNVIICEIFAECLHHRSSRWLSTLSRTHREFLLDSFALIISAVTQKGYNTSLEIMIQVLKLSENELNDIFLKACEKGWKIVIKELLKMEINITGRTIVKSIETLSKNGHRGMVICFEELLKNEELSDSQYDAILNTIMTCREISSDITYLLQRLVLIPSFAKRIFCFASQVFFQEIISIIGIDFLIMVLSVILDHFGESFKNKIGYNIRNLGPMLTVSQENQIIGIILETSVTSVCFSILADFLPRCRELDPYIGRHLIHKVFPEEGNSVATYSKSILLYIFENCSSLMQHEILLKNMMTIIKNNSIDINVKISIFEMGRKRAINISSRVTPYFHELCKEKNCGTWRSNEEGFIQYLMDNNYLDRTEIHEGIKSCLLGDEIYNQVIARMILKNGKASLTFDIKDIVTKIFTKICEYGYISIQLVECVLELYSNDIDDLSLEVGFRLLLRDEREYSEYWYIRSKIFVDTLVGRTVDIGCHALSIFNIICDTFENDVNFMKLLKYILERYTDLIAGNVMKGLNNSILKGNISVALELCRTFPGHISVSECIILWFLEIGLFDNRIELLSIELSSVFHIDREMCIKLAKREIQKRERWNAVFSLFGSSITLEIKWKLLNQWLTKHYCLPYWLSEADMELTYEQVINLERSYTDDIVRSVLKLCKVK</sequence>
<proteinExistence type="predicted"/>